<evidence type="ECO:0000313" key="7">
    <source>
        <dbReference type="EMBL" id="OUE23829.1"/>
    </source>
</evidence>
<reference evidence="7 8" key="1">
    <citation type="submission" date="2016-08" db="EMBL/GenBank/DDBJ databases">
        <title>Genome sequence of Clavibacter michiganensis spp strain CFBP8017.</title>
        <authorList>
            <person name="Thapa S.P."/>
            <person name="Coaker G."/>
            <person name="Jacques M.-A."/>
        </authorList>
    </citation>
    <scope>NUCLEOTIDE SEQUENCE [LARGE SCALE GENOMIC DNA]</scope>
    <source>
        <strain evidence="7">CFBP8017</strain>
    </source>
</reference>
<gene>
    <name evidence="7" type="ORF">BFL36_07215</name>
</gene>
<proteinExistence type="predicted"/>
<keyword evidence="2 5" id="KW-0812">Transmembrane</keyword>
<feature type="signal peptide" evidence="6">
    <location>
        <begin position="1"/>
        <end position="33"/>
    </location>
</feature>
<dbReference type="InterPro" id="IPR035952">
    <property type="entry name" value="Rhomboid-like_sf"/>
</dbReference>
<name>A0A251YI89_9MICO</name>
<comment type="caution">
    <text evidence="7">The sequence shown here is derived from an EMBL/GenBank/DDBJ whole genome shotgun (WGS) entry which is preliminary data.</text>
</comment>
<protein>
    <submittedName>
        <fullName evidence="7">Uncharacterized protein</fullName>
    </submittedName>
</protein>
<dbReference type="AlphaFoldDB" id="A0A251YI89"/>
<dbReference type="EMBL" id="MDJY01000036">
    <property type="protein sequence ID" value="OUE23829.1"/>
    <property type="molecule type" value="Genomic_DNA"/>
</dbReference>
<evidence type="ECO:0000256" key="5">
    <source>
        <dbReference type="SAM" id="Phobius"/>
    </source>
</evidence>
<dbReference type="SUPFAM" id="SSF144091">
    <property type="entry name" value="Rhomboid-like"/>
    <property type="match status" value="1"/>
</dbReference>
<keyword evidence="6" id="KW-0732">Signal</keyword>
<evidence type="ECO:0000313" key="8">
    <source>
        <dbReference type="Proteomes" id="UP000195011"/>
    </source>
</evidence>
<evidence type="ECO:0000256" key="1">
    <source>
        <dbReference type="ARBA" id="ARBA00004141"/>
    </source>
</evidence>
<sequence>MSAPHPRSARARRAPLLLAGLFAVIAVANAVRAAVDPSAGASGVVAGLFGLGAVCFLASHLVDRRTRSRGGSR</sequence>
<evidence type="ECO:0000256" key="3">
    <source>
        <dbReference type="ARBA" id="ARBA00022989"/>
    </source>
</evidence>
<keyword evidence="3 5" id="KW-1133">Transmembrane helix</keyword>
<evidence type="ECO:0000256" key="6">
    <source>
        <dbReference type="SAM" id="SignalP"/>
    </source>
</evidence>
<dbReference type="RefSeq" id="WP_086517288.1">
    <property type="nucleotide sequence ID" value="NZ_MDJY01000036.1"/>
</dbReference>
<accession>A0A251YI89</accession>
<feature type="chain" id="PRO_5012761486" evidence="6">
    <location>
        <begin position="34"/>
        <end position="73"/>
    </location>
</feature>
<evidence type="ECO:0000256" key="4">
    <source>
        <dbReference type="ARBA" id="ARBA00023136"/>
    </source>
</evidence>
<evidence type="ECO:0000256" key="2">
    <source>
        <dbReference type="ARBA" id="ARBA00022692"/>
    </source>
</evidence>
<comment type="subcellular location">
    <subcellularLocation>
        <location evidence="1">Membrane</location>
        <topology evidence="1">Multi-pass membrane protein</topology>
    </subcellularLocation>
</comment>
<dbReference type="GO" id="GO:0016020">
    <property type="term" value="C:membrane"/>
    <property type="evidence" value="ECO:0007669"/>
    <property type="project" value="UniProtKB-SubCell"/>
</dbReference>
<keyword evidence="4 5" id="KW-0472">Membrane</keyword>
<organism evidence="7 8">
    <name type="scientific">Clavibacter michiganensis</name>
    <dbReference type="NCBI Taxonomy" id="28447"/>
    <lineage>
        <taxon>Bacteria</taxon>
        <taxon>Bacillati</taxon>
        <taxon>Actinomycetota</taxon>
        <taxon>Actinomycetes</taxon>
        <taxon>Micrococcales</taxon>
        <taxon>Microbacteriaceae</taxon>
        <taxon>Clavibacter</taxon>
    </lineage>
</organism>
<dbReference type="Proteomes" id="UP000195011">
    <property type="component" value="Unassembled WGS sequence"/>
</dbReference>
<feature type="transmembrane region" description="Helical" evidence="5">
    <location>
        <begin position="43"/>
        <end position="62"/>
    </location>
</feature>